<accession>W7EZL6</accession>
<evidence type="ECO:0000313" key="3">
    <source>
        <dbReference type="Proteomes" id="UP000030688"/>
    </source>
</evidence>
<evidence type="ECO:0000313" key="2">
    <source>
        <dbReference type="EMBL" id="EUR70347.1"/>
    </source>
</evidence>
<gene>
    <name evidence="2" type="ORF">PFBG_03574</name>
</gene>
<dbReference type="AlphaFoldDB" id="W7EZL6"/>
<keyword evidence="1" id="KW-0812">Transmembrane</keyword>
<keyword evidence="1" id="KW-1133">Transmembrane helix</keyword>
<proteinExistence type="predicted"/>
<organism evidence="2 3">
    <name type="scientific">Plasmodium falciparum (isolate 7G8)</name>
    <dbReference type="NCBI Taxonomy" id="57266"/>
    <lineage>
        <taxon>Eukaryota</taxon>
        <taxon>Sar</taxon>
        <taxon>Alveolata</taxon>
        <taxon>Apicomplexa</taxon>
        <taxon>Aconoidasida</taxon>
        <taxon>Haemosporida</taxon>
        <taxon>Plasmodiidae</taxon>
        <taxon>Plasmodium</taxon>
        <taxon>Plasmodium (Laverania)</taxon>
    </lineage>
</organism>
<protein>
    <submittedName>
        <fullName evidence="2">Uncharacterized protein</fullName>
    </submittedName>
</protein>
<evidence type="ECO:0000256" key="1">
    <source>
        <dbReference type="SAM" id="Phobius"/>
    </source>
</evidence>
<dbReference type="Proteomes" id="UP000030688">
    <property type="component" value="Unassembled WGS sequence"/>
</dbReference>
<reference evidence="3" key="1">
    <citation type="submission" date="2007-11" db="EMBL/GenBank/DDBJ databases">
        <authorList>
            <consortium name="The Broad Institute Genome Sequencing Platform"/>
            <person name="Volkman S.K."/>
            <person name="Daily J.P."/>
            <person name="Sarr O."/>
            <person name="Ndiaye D."/>
            <person name="Ndir O."/>
            <person name="Mboup S."/>
            <person name="Lukens A."/>
            <person name="Stange-Thomann N."/>
            <person name="Mauceli E."/>
            <person name="Gnerre S."/>
            <person name="Jaffe D."/>
            <person name="Zainoun J."/>
            <person name="Wiegand R.C."/>
            <person name="Birren B."/>
            <person name="Galagan J."/>
            <person name="Lander E."/>
            <person name="Wirth D.F."/>
        </authorList>
    </citation>
    <scope>NUCLEOTIDE SEQUENCE [LARGE SCALE GENOMIC DNA]</scope>
    <source>
        <strain evidence="3">7G8</strain>
    </source>
</reference>
<keyword evidence="1" id="KW-0472">Membrane</keyword>
<name>W7EZL6_PLAF8</name>
<sequence>MTYLFDKRVDMFTHIDLYINIHILEYFNLIIYKPLIIFSLFSLLIIQLGHFNIFRVISFYSGVNYSWSLKL</sequence>
<feature type="transmembrane region" description="Helical" evidence="1">
    <location>
        <begin position="26"/>
        <end position="46"/>
    </location>
</feature>
<reference evidence="2 3" key="2">
    <citation type="submission" date="2013-02" db="EMBL/GenBank/DDBJ databases">
        <title>The Genome Sequence of Plasmodium falciparum 7G8.</title>
        <authorList>
            <consortium name="The Broad Institute Genome Sequencing Platform"/>
            <consortium name="The Broad Institute Genome Sequencing Center for Infectious Disease"/>
            <person name="Neafsey D."/>
            <person name="Cheeseman I."/>
            <person name="Volkman S."/>
            <person name="Adams J."/>
            <person name="Walker B."/>
            <person name="Young S.K."/>
            <person name="Zeng Q."/>
            <person name="Gargeya S."/>
            <person name="Fitzgerald M."/>
            <person name="Haas B."/>
            <person name="Abouelleil A."/>
            <person name="Alvarado L."/>
            <person name="Arachchi H.M."/>
            <person name="Berlin A.M."/>
            <person name="Chapman S.B."/>
            <person name="Dewar J."/>
            <person name="Goldberg J."/>
            <person name="Griggs A."/>
            <person name="Gujja S."/>
            <person name="Hansen M."/>
            <person name="Howarth C."/>
            <person name="Imamovic A."/>
            <person name="Larimer J."/>
            <person name="McCowan C."/>
            <person name="Murphy C."/>
            <person name="Neiman D."/>
            <person name="Pearson M."/>
            <person name="Priest M."/>
            <person name="Roberts A."/>
            <person name="Saif S."/>
            <person name="Shea T."/>
            <person name="Sisk P."/>
            <person name="Sykes S."/>
            <person name="Wortman J."/>
            <person name="Nusbaum C."/>
            <person name="Birren B."/>
        </authorList>
    </citation>
    <scope>NUCLEOTIDE SEQUENCE [LARGE SCALE GENOMIC DNA]</scope>
    <source>
        <strain evidence="2 3">7G8</strain>
    </source>
</reference>
<dbReference type="EMBL" id="KE123623">
    <property type="protein sequence ID" value="EUR70347.1"/>
    <property type="molecule type" value="Genomic_DNA"/>
</dbReference>